<keyword evidence="1" id="KW-0418">Kinase</keyword>
<dbReference type="GO" id="GO:0043531">
    <property type="term" value="F:ADP binding"/>
    <property type="evidence" value="ECO:0007669"/>
    <property type="project" value="UniProtKB-UniRule"/>
</dbReference>
<protein>
    <recommendedName>
        <fullName evidence="1">Putative pyruvate, phosphate dikinase regulatory protein</fullName>
        <shortName evidence="1">PPDK regulatory protein</shortName>
        <ecNumber evidence="1">2.7.11.32</ecNumber>
        <ecNumber evidence="1">2.7.4.27</ecNumber>
    </recommendedName>
</protein>
<evidence type="ECO:0000313" key="3">
    <source>
        <dbReference type="Proteomes" id="UP000275368"/>
    </source>
</evidence>
<comment type="function">
    <text evidence="1">Bifunctional serine/threonine kinase and phosphorylase involved in the regulation of the pyruvate, phosphate dikinase (PPDK) by catalyzing its phosphorylation/dephosphorylation.</text>
</comment>
<dbReference type="AlphaFoldDB" id="A0A3G9JKE6"/>
<sequence>MNEQISTIFVCSDSVGETAEAVVRATVRQFDTENVNIRRWGHIKSEEEIRKIMEEAARIGSFVVYTLVLPELREMIRQEAVRLKVFAVDVMGPVMEAFIHTFNFSPKQKPGLLHQMDREYFKRVEAVEFTVKCDDGQDPASWKQADLVLLGVSRTSKTPLSIFLAHKGYKVANYPIVPEVKPPKALTELKECRFIGLTMRPESLVNIRTERLKAMGLPYGVTYASLERVVEELEQAQSLFRQLGCMVIDVTEQAIEETAGTIMEALAFQSK</sequence>
<dbReference type="KEGG" id="pbk:Back11_48640"/>
<keyword evidence="3" id="KW-1185">Reference proteome</keyword>
<dbReference type="NCBIfam" id="NF003742">
    <property type="entry name" value="PRK05339.1"/>
    <property type="match status" value="1"/>
</dbReference>
<dbReference type="EC" id="2.7.11.32" evidence="1"/>
<dbReference type="OrthoDB" id="9782201at2"/>
<dbReference type="RefSeq" id="WP_125663107.1">
    <property type="nucleotide sequence ID" value="NZ_AP019308.1"/>
</dbReference>
<proteinExistence type="inferred from homology"/>
<dbReference type="GO" id="GO:0004674">
    <property type="term" value="F:protein serine/threonine kinase activity"/>
    <property type="evidence" value="ECO:0007669"/>
    <property type="project" value="UniProtKB-UniRule"/>
</dbReference>
<comment type="catalytic activity">
    <reaction evidence="1">
        <text>N(tele)-phospho-L-histidyl/O-phospho-L-threonyl-[pyruvate, phosphate dikinase] + phosphate + H(+) = N(tele)-phospho-L-histidyl/L-threonyl-[pyruvate, phosphate dikinase] + diphosphate</text>
        <dbReference type="Rhea" id="RHEA:43696"/>
        <dbReference type="Rhea" id="RHEA-COMP:10650"/>
        <dbReference type="Rhea" id="RHEA-COMP:10651"/>
        <dbReference type="ChEBI" id="CHEBI:15378"/>
        <dbReference type="ChEBI" id="CHEBI:30013"/>
        <dbReference type="ChEBI" id="CHEBI:33019"/>
        <dbReference type="ChEBI" id="CHEBI:43474"/>
        <dbReference type="ChEBI" id="CHEBI:61977"/>
        <dbReference type="ChEBI" id="CHEBI:83586"/>
        <dbReference type="EC" id="2.7.4.27"/>
    </reaction>
</comment>
<dbReference type="PANTHER" id="PTHR31756">
    <property type="entry name" value="PYRUVATE, PHOSPHATE DIKINASE REGULATORY PROTEIN 1, CHLOROPLASTIC"/>
    <property type="match status" value="1"/>
</dbReference>
<dbReference type="GO" id="GO:0005524">
    <property type="term" value="F:ATP binding"/>
    <property type="evidence" value="ECO:0007669"/>
    <property type="project" value="InterPro"/>
</dbReference>
<dbReference type="GO" id="GO:0016776">
    <property type="term" value="F:phosphotransferase activity, phosphate group as acceptor"/>
    <property type="evidence" value="ECO:0007669"/>
    <property type="project" value="UniProtKB-UniRule"/>
</dbReference>
<dbReference type="EC" id="2.7.4.27" evidence="1"/>
<dbReference type="PANTHER" id="PTHR31756:SF3">
    <property type="entry name" value="PYRUVATE, PHOSPHATE DIKINASE REGULATORY PROTEIN 1, CHLOROPLASTIC"/>
    <property type="match status" value="1"/>
</dbReference>
<dbReference type="Pfam" id="PF03618">
    <property type="entry name" value="Kinase-PPPase"/>
    <property type="match status" value="1"/>
</dbReference>
<accession>A0A3G9JKE6</accession>
<dbReference type="EMBL" id="AP019308">
    <property type="protein sequence ID" value="BBH23519.1"/>
    <property type="molecule type" value="Genomic_DNA"/>
</dbReference>
<dbReference type="InterPro" id="IPR026565">
    <property type="entry name" value="PPDK_reg"/>
</dbReference>
<evidence type="ECO:0000256" key="1">
    <source>
        <dbReference type="HAMAP-Rule" id="MF_00921"/>
    </source>
</evidence>
<dbReference type="Proteomes" id="UP000275368">
    <property type="component" value="Chromosome"/>
</dbReference>
<feature type="binding site" evidence="1">
    <location>
        <begin position="151"/>
        <end position="158"/>
    </location>
    <ligand>
        <name>ADP</name>
        <dbReference type="ChEBI" id="CHEBI:456216"/>
    </ligand>
</feature>
<comment type="similarity">
    <text evidence="1">Belongs to the pyruvate, phosphate/water dikinase regulatory protein family. PDRP subfamily.</text>
</comment>
<keyword evidence="1" id="KW-0808">Transferase</keyword>
<name>A0A3G9JKE6_9BACL</name>
<organism evidence="2 3">
    <name type="scientific">Paenibacillus baekrokdamisoli</name>
    <dbReference type="NCBI Taxonomy" id="1712516"/>
    <lineage>
        <taxon>Bacteria</taxon>
        <taxon>Bacillati</taxon>
        <taxon>Bacillota</taxon>
        <taxon>Bacilli</taxon>
        <taxon>Bacillales</taxon>
        <taxon>Paenibacillaceae</taxon>
        <taxon>Paenibacillus</taxon>
    </lineage>
</organism>
<dbReference type="InterPro" id="IPR005177">
    <property type="entry name" value="Kinase-pyrophosphorylase"/>
</dbReference>
<keyword evidence="2" id="KW-0670">Pyruvate</keyword>
<reference evidence="2 3" key="1">
    <citation type="submission" date="2018-11" db="EMBL/GenBank/DDBJ databases">
        <title>Complete genome sequence of Paenibacillus baekrokdamisoli strain KCTC 33723.</title>
        <authorList>
            <person name="Kang S.W."/>
            <person name="Lee K.C."/>
            <person name="Kim K.K."/>
            <person name="Kim J.S."/>
            <person name="Kim D.S."/>
            <person name="Ko S.H."/>
            <person name="Yang S.H."/>
            <person name="Lee J.S."/>
        </authorList>
    </citation>
    <scope>NUCLEOTIDE SEQUENCE [LARGE SCALE GENOMIC DNA]</scope>
    <source>
        <strain evidence="2 3">KCTC 33723</strain>
    </source>
</reference>
<comment type="catalytic activity">
    <reaction evidence="1">
        <text>N(tele)-phospho-L-histidyl/L-threonyl-[pyruvate, phosphate dikinase] + ADP = N(tele)-phospho-L-histidyl/O-phospho-L-threonyl-[pyruvate, phosphate dikinase] + AMP + H(+)</text>
        <dbReference type="Rhea" id="RHEA:43692"/>
        <dbReference type="Rhea" id="RHEA-COMP:10650"/>
        <dbReference type="Rhea" id="RHEA-COMP:10651"/>
        <dbReference type="ChEBI" id="CHEBI:15378"/>
        <dbReference type="ChEBI" id="CHEBI:30013"/>
        <dbReference type="ChEBI" id="CHEBI:61977"/>
        <dbReference type="ChEBI" id="CHEBI:83586"/>
        <dbReference type="ChEBI" id="CHEBI:456215"/>
        <dbReference type="ChEBI" id="CHEBI:456216"/>
        <dbReference type="EC" id="2.7.11.32"/>
    </reaction>
</comment>
<dbReference type="HAMAP" id="MF_00921">
    <property type="entry name" value="PDRP"/>
    <property type="match status" value="1"/>
</dbReference>
<gene>
    <name evidence="2" type="ORF">Back11_48640</name>
</gene>
<keyword evidence="1" id="KW-0547">Nucleotide-binding</keyword>
<keyword evidence="1" id="KW-0723">Serine/threonine-protein kinase</keyword>
<evidence type="ECO:0000313" key="2">
    <source>
        <dbReference type="EMBL" id="BBH23519.1"/>
    </source>
</evidence>